<sequence length="182" mass="20136">MRMMRVSTILTLLLSGVLVACSSATQYQAAEKRGGYGYTETQLGKDRYRITFTGNSVTDKETVSDYALLRAAELTLQEGYDWFRLVARDNESKSRTSTSISGVNDFGGTRVYQRCGLLSCDTVVYDSPTRLSGGVASSTTRTSYQSSIEIKLGNDPMPDDAEAYDAQELASTLRRWMGQRDN</sequence>
<name>A0A7T4QYL7_9GAMM</name>
<reference evidence="2 3" key="1">
    <citation type="submission" date="2020-12" db="EMBL/GenBank/DDBJ databases">
        <authorList>
            <person name="Shan Y."/>
        </authorList>
    </citation>
    <scope>NUCLEOTIDE SEQUENCE [LARGE SCALE GENOMIC DNA]</scope>
    <source>
        <strain evidence="3">csc3.9</strain>
    </source>
</reference>
<keyword evidence="3" id="KW-1185">Reference proteome</keyword>
<evidence type="ECO:0008006" key="4">
    <source>
        <dbReference type="Google" id="ProtNLM"/>
    </source>
</evidence>
<gene>
    <name evidence="2" type="ORF">I6N98_11735</name>
</gene>
<evidence type="ECO:0000256" key="1">
    <source>
        <dbReference type="SAM" id="SignalP"/>
    </source>
</evidence>
<feature type="signal peptide" evidence="1">
    <location>
        <begin position="1"/>
        <end position="29"/>
    </location>
</feature>
<dbReference type="PROSITE" id="PS51257">
    <property type="entry name" value="PROKAR_LIPOPROTEIN"/>
    <property type="match status" value="1"/>
</dbReference>
<dbReference type="Proteomes" id="UP000596063">
    <property type="component" value="Chromosome"/>
</dbReference>
<feature type="chain" id="PRO_5032476781" description="Lipoprotein" evidence="1">
    <location>
        <begin position="30"/>
        <end position="182"/>
    </location>
</feature>
<evidence type="ECO:0000313" key="2">
    <source>
        <dbReference type="EMBL" id="QQD17042.1"/>
    </source>
</evidence>
<protein>
    <recommendedName>
        <fullName evidence="4">Lipoprotein</fullName>
    </recommendedName>
</protein>
<dbReference type="NCBIfam" id="NF047637">
    <property type="entry name" value="lipo_CC0125"/>
    <property type="match status" value="1"/>
</dbReference>
<accession>A0A7T4QYL7</accession>
<dbReference type="KEGG" id="snan:I6N98_11735"/>
<evidence type="ECO:0000313" key="3">
    <source>
        <dbReference type="Proteomes" id="UP000596063"/>
    </source>
</evidence>
<dbReference type="EMBL" id="CP066167">
    <property type="protein sequence ID" value="QQD17042.1"/>
    <property type="molecule type" value="Genomic_DNA"/>
</dbReference>
<dbReference type="RefSeq" id="WP_198568544.1">
    <property type="nucleotide sequence ID" value="NZ_CP066167.1"/>
</dbReference>
<organism evidence="2 3">
    <name type="scientific">Spongiibacter nanhainus</name>
    <dbReference type="NCBI Taxonomy" id="2794344"/>
    <lineage>
        <taxon>Bacteria</taxon>
        <taxon>Pseudomonadati</taxon>
        <taxon>Pseudomonadota</taxon>
        <taxon>Gammaproteobacteria</taxon>
        <taxon>Cellvibrionales</taxon>
        <taxon>Spongiibacteraceae</taxon>
        <taxon>Spongiibacter</taxon>
    </lineage>
</organism>
<keyword evidence="1" id="KW-0732">Signal</keyword>
<proteinExistence type="predicted"/>
<dbReference type="AlphaFoldDB" id="A0A7T4QYL7"/>